<organism evidence="4">
    <name type="scientific">Culicoides sonorensis</name>
    <name type="common">Biting midge</name>
    <dbReference type="NCBI Taxonomy" id="179676"/>
    <lineage>
        <taxon>Eukaryota</taxon>
        <taxon>Metazoa</taxon>
        <taxon>Ecdysozoa</taxon>
        <taxon>Arthropoda</taxon>
        <taxon>Hexapoda</taxon>
        <taxon>Insecta</taxon>
        <taxon>Pterygota</taxon>
        <taxon>Neoptera</taxon>
        <taxon>Endopterygota</taxon>
        <taxon>Diptera</taxon>
        <taxon>Nematocera</taxon>
        <taxon>Chironomoidea</taxon>
        <taxon>Ceratopogonidae</taxon>
        <taxon>Ceratopogoninae</taxon>
        <taxon>Culicoides</taxon>
        <taxon>Monoculicoides</taxon>
    </lineage>
</organism>
<dbReference type="VEuPathDB" id="VectorBase:CSON010861"/>
<gene>
    <name evidence="4" type="primary">CSON010861</name>
</gene>
<reference evidence="4" key="1">
    <citation type="submission" date="2018-07" db="EMBL/GenBank/DDBJ databases">
        <authorList>
            <person name="Quirk P.G."/>
            <person name="Krulwich T.A."/>
        </authorList>
    </citation>
    <scope>NUCLEOTIDE SEQUENCE</scope>
</reference>
<dbReference type="SMART" id="SM00257">
    <property type="entry name" value="LysM"/>
    <property type="match status" value="1"/>
</dbReference>
<dbReference type="Gene3D" id="3.10.350.10">
    <property type="entry name" value="LysM domain"/>
    <property type="match status" value="1"/>
</dbReference>
<dbReference type="InterPro" id="IPR018392">
    <property type="entry name" value="LysM"/>
</dbReference>
<name>A0A336M6C2_CULSO</name>
<protein>
    <submittedName>
        <fullName evidence="4">CSON010861 protein</fullName>
    </submittedName>
</protein>
<dbReference type="Pfam" id="PF01476">
    <property type="entry name" value="LysM"/>
    <property type="match status" value="1"/>
</dbReference>
<dbReference type="SUPFAM" id="SSF54106">
    <property type="entry name" value="LysM domain"/>
    <property type="match status" value="1"/>
</dbReference>
<evidence type="ECO:0000256" key="1">
    <source>
        <dbReference type="SAM" id="MobiDB-lite"/>
    </source>
</evidence>
<evidence type="ECO:0000259" key="3">
    <source>
        <dbReference type="PROSITE" id="PS51782"/>
    </source>
</evidence>
<sequence>MKRSRLRNNYTEFDDSDVQLTNHNNKFRKPVQHTLEATVLEGDTLTSIALRFNCTVADLKRLNKIDKDNEIFAHKILKIPLTPHNILLDTNLPSVHKSGNSSPKAHGSSDTGKSDQFSILSNESLEEKLIVASISNTTYKDQEVPIVKTENDFEINHDVPDSSDPLLSVRRQPKVVLAKPKVDFSFNGSDCDMNWMCLFVCILALCFAIPLIYVYFIYEEKVHPEHHHPITTHSISDQHSL</sequence>
<accession>A0A336M6C2</accession>
<proteinExistence type="predicted"/>
<feature type="transmembrane region" description="Helical" evidence="2">
    <location>
        <begin position="195"/>
        <end position="218"/>
    </location>
</feature>
<dbReference type="InterPro" id="IPR036779">
    <property type="entry name" value="LysM_dom_sf"/>
</dbReference>
<dbReference type="CDD" id="cd00118">
    <property type="entry name" value="LysM"/>
    <property type="match status" value="1"/>
</dbReference>
<dbReference type="InterPro" id="IPR045030">
    <property type="entry name" value="LYSM1-4"/>
</dbReference>
<feature type="domain" description="LysM" evidence="3">
    <location>
        <begin position="35"/>
        <end position="79"/>
    </location>
</feature>
<dbReference type="AlphaFoldDB" id="A0A336M6C2"/>
<dbReference type="EMBL" id="UFQT01000450">
    <property type="protein sequence ID" value="SSX24503.1"/>
    <property type="molecule type" value="Genomic_DNA"/>
</dbReference>
<keyword evidence="2" id="KW-0812">Transmembrane</keyword>
<feature type="region of interest" description="Disordered" evidence="1">
    <location>
        <begin position="93"/>
        <end position="115"/>
    </location>
</feature>
<dbReference type="PROSITE" id="PS51782">
    <property type="entry name" value="LYSM"/>
    <property type="match status" value="1"/>
</dbReference>
<evidence type="ECO:0000313" key="4">
    <source>
        <dbReference type="EMBL" id="SSX24503.1"/>
    </source>
</evidence>
<dbReference type="PANTHER" id="PTHR20932:SF13">
    <property type="entry name" value="LD36653P"/>
    <property type="match status" value="1"/>
</dbReference>
<dbReference type="PANTHER" id="PTHR20932">
    <property type="entry name" value="LYSM AND PUTATIVE PEPTIDOGLYCAN-BINDING DOMAIN-CONTAINING PROTEIN"/>
    <property type="match status" value="1"/>
</dbReference>
<evidence type="ECO:0000256" key="2">
    <source>
        <dbReference type="SAM" id="Phobius"/>
    </source>
</evidence>
<dbReference type="OMA" id="NDFSCNG"/>
<keyword evidence="2" id="KW-0472">Membrane</keyword>
<keyword evidence="2" id="KW-1133">Transmembrane helix</keyword>